<dbReference type="Proteomes" id="UP000198600">
    <property type="component" value="Chromosome I"/>
</dbReference>
<sequence length="131" mass="14430">MHATHPGPASGRAPLSSHALCNGALEHRPGSQYSPRPLKSTQKKTANVKPDFKANLSRPTVSRPGLHKNFEFDCGYHSRRGFFGFFYALAQLLLKALKLTKQTIFATPQKAPDQSVLSRRKTQNLNSGATE</sequence>
<evidence type="ECO:0000313" key="3">
    <source>
        <dbReference type="Proteomes" id="UP000198600"/>
    </source>
</evidence>
<accession>A0A1H2N2Z3</accession>
<name>A0A1H2N2Z3_9PSED</name>
<reference evidence="3" key="1">
    <citation type="submission" date="2016-10" db="EMBL/GenBank/DDBJ databases">
        <authorList>
            <person name="Varghese N."/>
            <person name="Submissions S."/>
        </authorList>
    </citation>
    <scope>NUCLEOTIDE SEQUENCE [LARGE SCALE GENOMIC DNA]</scope>
    <source>
        <strain evidence="3">LMG 2223</strain>
    </source>
</reference>
<feature type="region of interest" description="Disordered" evidence="1">
    <location>
        <begin position="108"/>
        <end position="131"/>
    </location>
</feature>
<dbReference type="OrthoDB" id="7011710at2"/>
<dbReference type="RefSeq" id="WP_130909294.1">
    <property type="nucleotide sequence ID" value="NZ_LS483433.1"/>
</dbReference>
<proteinExistence type="predicted"/>
<feature type="region of interest" description="Disordered" evidence="1">
    <location>
        <begin position="24"/>
        <end position="60"/>
    </location>
</feature>
<protein>
    <submittedName>
        <fullName evidence="2">Uncharacterized protein</fullName>
    </submittedName>
</protein>
<keyword evidence="3" id="KW-1185">Reference proteome</keyword>
<organism evidence="2 3">
    <name type="scientific">Pseudomonas mucidolens</name>
    <dbReference type="NCBI Taxonomy" id="46679"/>
    <lineage>
        <taxon>Bacteria</taxon>
        <taxon>Pseudomonadati</taxon>
        <taxon>Pseudomonadota</taxon>
        <taxon>Gammaproteobacteria</taxon>
        <taxon>Pseudomonadales</taxon>
        <taxon>Pseudomonadaceae</taxon>
        <taxon>Pseudomonas</taxon>
    </lineage>
</organism>
<gene>
    <name evidence="2" type="ORF">SAMN05216202_2901</name>
</gene>
<dbReference type="AlphaFoldDB" id="A0A1H2N2Z3"/>
<dbReference type="EMBL" id="LT629802">
    <property type="protein sequence ID" value="SDU99889.1"/>
    <property type="molecule type" value="Genomic_DNA"/>
</dbReference>
<feature type="compositionally biased region" description="Polar residues" evidence="1">
    <location>
        <begin position="31"/>
        <end position="45"/>
    </location>
</feature>
<dbReference type="STRING" id="46679.SAMN05216202_2901"/>
<evidence type="ECO:0000313" key="2">
    <source>
        <dbReference type="EMBL" id="SDU99889.1"/>
    </source>
</evidence>
<evidence type="ECO:0000256" key="1">
    <source>
        <dbReference type="SAM" id="MobiDB-lite"/>
    </source>
</evidence>